<evidence type="ECO:0000313" key="2">
    <source>
        <dbReference type="Proteomes" id="UP001417504"/>
    </source>
</evidence>
<keyword evidence="2" id="KW-1185">Reference proteome</keyword>
<reference evidence="1 2" key="1">
    <citation type="submission" date="2024-01" db="EMBL/GenBank/DDBJ databases">
        <title>Genome assemblies of Stephania.</title>
        <authorList>
            <person name="Yang L."/>
        </authorList>
    </citation>
    <scope>NUCLEOTIDE SEQUENCE [LARGE SCALE GENOMIC DNA]</scope>
    <source>
        <strain evidence="1">QJT</strain>
        <tissue evidence="1">Leaf</tissue>
    </source>
</reference>
<evidence type="ECO:0000313" key="1">
    <source>
        <dbReference type="EMBL" id="KAK9155142.1"/>
    </source>
</evidence>
<dbReference type="Proteomes" id="UP001417504">
    <property type="component" value="Unassembled WGS sequence"/>
</dbReference>
<name>A0AAP0KM73_9MAGN</name>
<proteinExistence type="predicted"/>
<dbReference type="EMBL" id="JBBNAE010000001">
    <property type="protein sequence ID" value="KAK9155142.1"/>
    <property type="molecule type" value="Genomic_DNA"/>
</dbReference>
<organism evidence="1 2">
    <name type="scientific">Stephania japonica</name>
    <dbReference type="NCBI Taxonomy" id="461633"/>
    <lineage>
        <taxon>Eukaryota</taxon>
        <taxon>Viridiplantae</taxon>
        <taxon>Streptophyta</taxon>
        <taxon>Embryophyta</taxon>
        <taxon>Tracheophyta</taxon>
        <taxon>Spermatophyta</taxon>
        <taxon>Magnoliopsida</taxon>
        <taxon>Ranunculales</taxon>
        <taxon>Menispermaceae</taxon>
        <taxon>Menispermoideae</taxon>
        <taxon>Cissampelideae</taxon>
        <taxon>Stephania</taxon>
    </lineage>
</organism>
<protein>
    <submittedName>
        <fullName evidence="1">Uncharacterized protein</fullName>
    </submittedName>
</protein>
<dbReference type="AlphaFoldDB" id="A0AAP0KM73"/>
<accession>A0AAP0KM73</accession>
<gene>
    <name evidence="1" type="ORF">Sjap_002622</name>
</gene>
<sequence length="61" mass="6640">MDTVRAVVVVSHHRIGVHLPLFAPNLISLSSSQPSLSDPLCGSLRCRCYCPSPSHCRPLLD</sequence>
<comment type="caution">
    <text evidence="1">The sequence shown here is derived from an EMBL/GenBank/DDBJ whole genome shotgun (WGS) entry which is preliminary data.</text>
</comment>